<gene>
    <name evidence="1" type="ORF">PIB30_085770</name>
</gene>
<comment type="caution">
    <text evidence="1">The sequence shown here is derived from an EMBL/GenBank/DDBJ whole genome shotgun (WGS) entry which is preliminary data.</text>
</comment>
<reference evidence="1 2" key="1">
    <citation type="journal article" date="2023" name="Plants (Basel)">
        <title>Bridging the Gap: Combining Genomics and Transcriptomics Approaches to Understand Stylosanthes scabra, an Orphan Legume from the Brazilian Caatinga.</title>
        <authorList>
            <person name="Ferreira-Neto J.R.C."/>
            <person name="da Silva M.D."/>
            <person name="Binneck E."/>
            <person name="de Melo N.F."/>
            <person name="da Silva R.H."/>
            <person name="de Melo A.L.T.M."/>
            <person name="Pandolfi V."/>
            <person name="Bustamante F.O."/>
            <person name="Brasileiro-Vidal A.C."/>
            <person name="Benko-Iseppon A.M."/>
        </authorList>
    </citation>
    <scope>NUCLEOTIDE SEQUENCE [LARGE SCALE GENOMIC DNA]</scope>
    <source>
        <tissue evidence="1">Leaves</tissue>
    </source>
</reference>
<dbReference type="Proteomes" id="UP001341840">
    <property type="component" value="Unassembled WGS sequence"/>
</dbReference>
<proteinExistence type="predicted"/>
<evidence type="ECO:0000313" key="1">
    <source>
        <dbReference type="EMBL" id="MED6127189.1"/>
    </source>
</evidence>
<keyword evidence="2" id="KW-1185">Reference proteome</keyword>
<protein>
    <submittedName>
        <fullName evidence="1">Uncharacterized protein</fullName>
    </submittedName>
</protein>
<sequence length="104" mass="11769">MSPEWAGMILRLLLQQRKIADVIEKLADYPFAYQEMNNMCNFGLRRPVGLRAGTCSPKSSGAWVMDWMLIGSDFIGILGEYAMVDENKARACTTVYLVRSPFNK</sequence>
<organism evidence="1 2">
    <name type="scientific">Stylosanthes scabra</name>
    <dbReference type="NCBI Taxonomy" id="79078"/>
    <lineage>
        <taxon>Eukaryota</taxon>
        <taxon>Viridiplantae</taxon>
        <taxon>Streptophyta</taxon>
        <taxon>Embryophyta</taxon>
        <taxon>Tracheophyta</taxon>
        <taxon>Spermatophyta</taxon>
        <taxon>Magnoliopsida</taxon>
        <taxon>eudicotyledons</taxon>
        <taxon>Gunneridae</taxon>
        <taxon>Pentapetalae</taxon>
        <taxon>rosids</taxon>
        <taxon>fabids</taxon>
        <taxon>Fabales</taxon>
        <taxon>Fabaceae</taxon>
        <taxon>Papilionoideae</taxon>
        <taxon>50 kb inversion clade</taxon>
        <taxon>dalbergioids sensu lato</taxon>
        <taxon>Dalbergieae</taxon>
        <taxon>Pterocarpus clade</taxon>
        <taxon>Stylosanthes</taxon>
    </lineage>
</organism>
<name>A0ABU6RTJ6_9FABA</name>
<accession>A0ABU6RTJ6</accession>
<dbReference type="EMBL" id="JASCZI010031651">
    <property type="protein sequence ID" value="MED6127189.1"/>
    <property type="molecule type" value="Genomic_DNA"/>
</dbReference>
<evidence type="ECO:0000313" key="2">
    <source>
        <dbReference type="Proteomes" id="UP001341840"/>
    </source>
</evidence>